<comment type="caution">
    <text evidence="2">The sequence shown here is derived from an EMBL/GenBank/DDBJ whole genome shotgun (WGS) entry which is preliminary data.</text>
</comment>
<feature type="region of interest" description="Disordered" evidence="1">
    <location>
        <begin position="13"/>
        <end position="63"/>
    </location>
</feature>
<reference evidence="2 3" key="1">
    <citation type="journal article" date="2014" name="Agronomy (Basel)">
        <title>A Draft Genome Sequence for Ensete ventricosum, the Drought-Tolerant Tree Against Hunger.</title>
        <authorList>
            <person name="Harrison J."/>
            <person name="Moore K.A."/>
            <person name="Paszkiewicz K."/>
            <person name="Jones T."/>
            <person name="Grant M."/>
            <person name="Ambacheew D."/>
            <person name="Muzemil S."/>
            <person name="Studholme D.J."/>
        </authorList>
    </citation>
    <scope>NUCLEOTIDE SEQUENCE [LARGE SCALE GENOMIC DNA]</scope>
</reference>
<evidence type="ECO:0000313" key="3">
    <source>
        <dbReference type="Proteomes" id="UP000287651"/>
    </source>
</evidence>
<gene>
    <name evidence="2" type="ORF">B296_00003724</name>
</gene>
<dbReference type="AlphaFoldDB" id="A0A426ZI35"/>
<evidence type="ECO:0000313" key="2">
    <source>
        <dbReference type="EMBL" id="RRT63564.1"/>
    </source>
</evidence>
<dbReference type="Proteomes" id="UP000287651">
    <property type="component" value="Unassembled WGS sequence"/>
</dbReference>
<feature type="compositionally biased region" description="Basic and acidic residues" evidence="1">
    <location>
        <begin position="30"/>
        <end position="46"/>
    </location>
</feature>
<name>A0A426ZI35_ENSVE</name>
<evidence type="ECO:0000256" key="1">
    <source>
        <dbReference type="SAM" id="MobiDB-lite"/>
    </source>
</evidence>
<organism evidence="2 3">
    <name type="scientific">Ensete ventricosum</name>
    <name type="common">Abyssinian banana</name>
    <name type="synonym">Musa ensete</name>
    <dbReference type="NCBI Taxonomy" id="4639"/>
    <lineage>
        <taxon>Eukaryota</taxon>
        <taxon>Viridiplantae</taxon>
        <taxon>Streptophyta</taxon>
        <taxon>Embryophyta</taxon>
        <taxon>Tracheophyta</taxon>
        <taxon>Spermatophyta</taxon>
        <taxon>Magnoliopsida</taxon>
        <taxon>Liliopsida</taxon>
        <taxon>Zingiberales</taxon>
        <taxon>Musaceae</taxon>
        <taxon>Ensete</taxon>
    </lineage>
</organism>
<protein>
    <submittedName>
        <fullName evidence="2">Uncharacterized protein</fullName>
    </submittedName>
</protein>
<sequence length="84" mass="9405">MKLEAIVASDGVRGRDKEWSNHRSNSVAAKNERGGDLKGSWREGERIGQGQRGSSKKREEVAWKRATAGTTPIIRELLWVTKKT</sequence>
<proteinExistence type="predicted"/>
<dbReference type="EMBL" id="AMZH03006549">
    <property type="protein sequence ID" value="RRT63564.1"/>
    <property type="molecule type" value="Genomic_DNA"/>
</dbReference>
<accession>A0A426ZI35</accession>